<protein>
    <submittedName>
        <fullName evidence="2">Serine protease</fullName>
    </submittedName>
</protein>
<dbReference type="GO" id="GO:0008233">
    <property type="term" value="F:peptidase activity"/>
    <property type="evidence" value="ECO:0007669"/>
    <property type="project" value="UniProtKB-KW"/>
</dbReference>
<dbReference type="OrthoDB" id="212300at2"/>
<keyword evidence="2" id="KW-0645">Protease</keyword>
<keyword evidence="1" id="KW-0732">Signal</keyword>
<keyword evidence="3" id="KW-1185">Reference proteome</keyword>
<dbReference type="SUPFAM" id="SSF50494">
    <property type="entry name" value="Trypsin-like serine proteases"/>
    <property type="match status" value="1"/>
</dbReference>
<reference evidence="2 3" key="1">
    <citation type="journal article" date="2019" name="Int. J. Syst. Evol. Microbiol.">
        <title>Undibacterium piscinae sp. nov., isolated from Korean shiner intestine.</title>
        <authorList>
            <person name="Lee S.Y."/>
            <person name="Kang W."/>
            <person name="Kim P.S."/>
            <person name="Kim H.S."/>
            <person name="Sung H."/>
            <person name="Shin N.R."/>
            <person name="Whon T.W."/>
            <person name="Yun J.H."/>
            <person name="Lee J.Y."/>
            <person name="Lee J.Y."/>
            <person name="Jung M.J."/>
            <person name="Jeong Y.S."/>
            <person name="Tak E.J."/>
            <person name="Han J.E."/>
            <person name="Hyun D.W."/>
            <person name="Kang M.S."/>
            <person name="Lee K.E."/>
            <person name="Lee B.H."/>
            <person name="Bae J.W."/>
        </authorList>
    </citation>
    <scope>NUCLEOTIDE SEQUENCE [LARGE SCALE GENOMIC DNA]</scope>
    <source>
        <strain evidence="2 3">S11R28</strain>
    </source>
</reference>
<feature type="chain" id="PRO_5027011840" evidence="1">
    <location>
        <begin position="28"/>
        <end position="262"/>
    </location>
</feature>
<evidence type="ECO:0000313" key="3">
    <source>
        <dbReference type="Proteomes" id="UP000274350"/>
    </source>
</evidence>
<dbReference type="InterPro" id="IPR043504">
    <property type="entry name" value="Peptidase_S1_PA_chymotrypsin"/>
</dbReference>
<evidence type="ECO:0000313" key="2">
    <source>
        <dbReference type="EMBL" id="QJQ06669.1"/>
    </source>
</evidence>
<sequence length="262" mass="27448">MNNLTFLKCVLSLCVIFPLGLPQLVRAADFPVIVKTVKPSVVAVGTFQKTRSPAVSFSGTGFVVGDGLTIITNAHVVNGALKEESGGVPGTIGILAGKGEAAEFRPATIVAIDDEHDLARLRIGGTPLPALELGDAGKVAEGQAIALTGFPLAMSLGFHHATHRGFISAITPIAKPGLDSRRLDPKVVAQLRRTPFSIFQLDTTAYPGNSGSPVYDPETGVVLGVINMVFVKGLKETAITSPSGISYAIPVNFVHDLLQKKM</sequence>
<dbReference type="Gene3D" id="2.40.10.10">
    <property type="entry name" value="Trypsin-like serine proteases"/>
    <property type="match status" value="2"/>
</dbReference>
<dbReference type="PANTHER" id="PTHR43019:SF23">
    <property type="entry name" value="PROTEASE DO-LIKE 5, CHLOROPLASTIC"/>
    <property type="match status" value="1"/>
</dbReference>
<dbReference type="Pfam" id="PF13365">
    <property type="entry name" value="Trypsin_2"/>
    <property type="match status" value="1"/>
</dbReference>
<dbReference type="InterPro" id="IPR009003">
    <property type="entry name" value="Peptidase_S1_PA"/>
</dbReference>
<name>A0A6M4A9G3_9BURK</name>
<dbReference type="KEGG" id="upi:EJG51_013360"/>
<dbReference type="GO" id="GO:0006508">
    <property type="term" value="P:proteolysis"/>
    <property type="evidence" value="ECO:0007669"/>
    <property type="project" value="UniProtKB-KW"/>
</dbReference>
<evidence type="ECO:0000256" key="1">
    <source>
        <dbReference type="SAM" id="SignalP"/>
    </source>
</evidence>
<dbReference type="EMBL" id="CP051152">
    <property type="protein sequence ID" value="QJQ06669.1"/>
    <property type="molecule type" value="Genomic_DNA"/>
</dbReference>
<gene>
    <name evidence="2" type="ORF">EJG51_013360</name>
</gene>
<proteinExistence type="predicted"/>
<accession>A0A6M4A9G3</accession>
<dbReference type="PANTHER" id="PTHR43019">
    <property type="entry name" value="SERINE ENDOPROTEASE DEGS"/>
    <property type="match status" value="1"/>
</dbReference>
<feature type="signal peptide" evidence="1">
    <location>
        <begin position="1"/>
        <end position="27"/>
    </location>
</feature>
<dbReference type="Proteomes" id="UP000274350">
    <property type="component" value="Chromosome"/>
</dbReference>
<keyword evidence="2" id="KW-0378">Hydrolase</keyword>
<dbReference type="AlphaFoldDB" id="A0A6M4A9G3"/>
<organism evidence="2 3">
    <name type="scientific">Undibacterium piscinae</name>
    <dbReference type="NCBI Taxonomy" id="2495591"/>
    <lineage>
        <taxon>Bacteria</taxon>
        <taxon>Pseudomonadati</taxon>
        <taxon>Pseudomonadota</taxon>
        <taxon>Betaproteobacteria</taxon>
        <taxon>Burkholderiales</taxon>
        <taxon>Oxalobacteraceae</taxon>
        <taxon>Undibacterium</taxon>
    </lineage>
</organism>